<dbReference type="CDD" id="cd21182">
    <property type="entry name" value="Tudor_SMN_SPF30-like"/>
    <property type="match status" value="1"/>
</dbReference>
<accession>A0A182T723</accession>
<dbReference type="SUPFAM" id="SSF63748">
    <property type="entry name" value="Tudor/PWWP/MBT"/>
    <property type="match status" value="5"/>
</dbReference>
<dbReference type="PROSITE" id="PS00518">
    <property type="entry name" value="ZF_RING_1"/>
    <property type="match status" value="1"/>
</dbReference>
<dbReference type="InterPro" id="IPR013083">
    <property type="entry name" value="Znf_RING/FYVE/PHD"/>
</dbReference>
<dbReference type="Gene3D" id="2.30.30.140">
    <property type="match status" value="4"/>
</dbReference>
<evidence type="ECO:0000259" key="7">
    <source>
        <dbReference type="PROSITE" id="PS50304"/>
    </source>
</evidence>
<keyword evidence="2 4" id="KW-0863">Zinc-finger</keyword>
<dbReference type="VEuPathDB" id="VectorBase:AMAM020944"/>
<dbReference type="PROSITE" id="PS50089">
    <property type="entry name" value="ZF_RING_2"/>
    <property type="match status" value="1"/>
</dbReference>
<reference evidence="9" key="1">
    <citation type="submission" date="2013-09" db="EMBL/GenBank/DDBJ databases">
        <title>The Genome Sequence of Anopheles maculatus species B.</title>
        <authorList>
            <consortium name="The Broad Institute Genomics Platform"/>
            <person name="Neafsey D.E."/>
            <person name="Besansky N."/>
            <person name="Howell P."/>
            <person name="Walton C."/>
            <person name="Young S.K."/>
            <person name="Zeng Q."/>
            <person name="Gargeya S."/>
            <person name="Fitzgerald M."/>
            <person name="Haas B."/>
            <person name="Abouelleil A."/>
            <person name="Allen A.W."/>
            <person name="Alvarado L."/>
            <person name="Arachchi H.M."/>
            <person name="Berlin A.M."/>
            <person name="Chapman S.B."/>
            <person name="Gainer-Dewar J."/>
            <person name="Goldberg J."/>
            <person name="Griggs A."/>
            <person name="Gujja S."/>
            <person name="Hansen M."/>
            <person name="Howarth C."/>
            <person name="Imamovic A."/>
            <person name="Ireland A."/>
            <person name="Larimer J."/>
            <person name="McCowan C."/>
            <person name="Murphy C."/>
            <person name="Pearson M."/>
            <person name="Poon T.W."/>
            <person name="Priest M."/>
            <person name="Roberts A."/>
            <person name="Saif S."/>
            <person name="Shea T."/>
            <person name="Sisk P."/>
            <person name="Sykes S."/>
            <person name="Wortman J."/>
            <person name="Nusbaum C."/>
            <person name="Birren B."/>
        </authorList>
    </citation>
    <scope>NUCLEOTIDE SEQUENCE [LARGE SCALE GENOMIC DNA]</scope>
    <source>
        <strain evidence="9">maculatus3</strain>
    </source>
</reference>
<evidence type="ECO:0000256" key="2">
    <source>
        <dbReference type="ARBA" id="ARBA00022771"/>
    </source>
</evidence>
<keyword evidence="3" id="KW-0862">Zinc</keyword>
<reference evidence="8" key="2">
    <citation type="submission" date="2020-05" db="UniProtKB">
        <authorList>
            <consortium name="EnsemblMetazoa"/>
        </authorList>
    </citation>
    <scope>IDENTIFICATION</scope>
    <source>
        <strain evidence="8">maculatus3</strain>
    </source>
</reference>
<evidence type="ECO:0000313" key="9">
    <source>
        <dbReference type="Proteomes" id="UP000075901"/>
    </source>
</evidence>
<evidence type="ECO:0000256" key="5">
    <source>
        <dbReference type="SAM" id="MobiDB-lite"/>
    </source>
</evidence>
<dbReference type="PANTHER" id="PTHR16442:SF1">
    <property type="entry name" value="RING FINGER PROTEIN 17"/>
    <property type="match status" value="1"/>
</dbReference>
<dbReference type="Gene3D" id="3.30.40.10">
    <property type="entry name" value="Zinc/RING finger domain, C3HC4 (zinc finger)"/>
    <property type="match status" value="1"/>
</dbReference>
<dbReference type="InterPro" id="IPR017907">
    <property type="entry name" value="Znf_RING_CS"/>
</dbReference>
<evidence type="ECO:0000256" key="1">
    <source>
        <dbReference type="ARBA" id="ARBA00022723"/>
    </source>
</evidence>
<dbReference type="SUPFAM" id="SSF57850">
    <property type="entry name" value="RING/U-box"/>
    <property type="match status" value="1"/>
</dbReference>
<dbReference type="SMART" id="SM00333">
    <property type="entry name" value="TUDOR"/>
    <property type="match status" value="4"/>
</dbReference>
<name>A0A182T723_9DIPT</name>
<sequence>MTRVCLENLMRTDRPLMWLPEPTCDLCSLPFASYSDGREDRLPLLLSCGHLLCGPCVLKHAQGESIQCDRCNKEVSVPNNYGNVLMALHPSLYMLGRMSRMQQELEVIELYCLNEDPKAQEAKEAVHANEMPESYYIESLSANDLKAPKQLINLLECAFDAHERSTFAYQKRAQSYPNNVDHVIKKVTAHFLNLHNALQIEEERVLKQVRKAYLEQRQHTEHQQQHLIAVKERLKKLHTRVKHLKRDSPVSDEKSWLKLSEEVKRYLETEPLKLLKNNSPIPFTSFYPEGDKVLKNIRKSYRLTVPDYRTPLLPFAATRKKQKNDSDLLTSVNEEENRSAAATPTTSRESAPSERRNHRDGRKASKLSDKSMYSSVSRRDKKSSKSGFKYAQRVSLNAARKEELARCFSTVTITCIVNPHEIYVQDDLHNVATKALIELCQTEAEEYEAILLTAKCHLHVEAGKLYLVQPASSDSWYRARVLEVLNGTETTPEHSLVTYKVQYIDFGGKDTVLHEQIRPITDDLAQIDSKAMKCSLYGIASPEYDSDEGETRWPEECHQLMTDFVGNRKMLMYELDSSAADCFIVDFFHLPLTSSSTSALAAAVNDTINVTCWEGCYAPMSLRKTLINLQQCLEELQEDLNPEAFNRLQLLDAWLMNAAEEAKKRCTIPPARELKEYDLFDVHITHSKSPDCLYIMPMEWKKDRFDKLQEELDALCQQPSVYKVFPPYVGLVCGFSLAAQDQSRVWLRGRVTKLVPGICEMFALDTGETMIVRCEDLHLFPPASGPMCEYPLAVCCRLEHIHPKHVDGGGAGCFSSWSAEAVDEFNMLMKSKTLPFAAKVGSLWKESGVYSVLLYLRNKSDVDTCINKMLVKQGHAECNLGKEAEIADLAHKMELDDTATVGGNVSVLSRKVIDPRVPIDVLRVVTPDEIYVRLSSRKADLDGLHQTIQQHMDEVFDGEAGETEDSSTGWQVGDICLVFASPPDGSSIEWYRARIIDVPEEGELYEAFLIDSALKVQVHRTNVARMVPRIAQLQPGAVRCQLACIEPVKSSKHWSKVAVDALIGIIHSYETHAISLDVKRPPKAAEDNLPDVTRSLSVVLWGVRVSVRQALAPQKTEYRNINQLLAVRGMAHLSGTFRIFATKGDGAREELQSIEEAVEKMTLCEYEKLQQFFRTVAADSTEAERFGARENGNETAEVVLTTKSVDTEAVRVEIDGACASVLSLAKHKVESITEWPAGDPINKTVFVGMPTHIGNDGTVFLYDMSREPVLHHIRDMINEHMQNTAGDSRKTDVFKPGEPCLAKYHLDGLFYRATIVSVHKGNKYRVLFVDYGNEEACRGQNLRKDIICGRVPVQTNRFRLTGIAPTQASAKGGKSSWPEDAIMACHGLCVQQPCTVRVDTSIWSADQQQDSAIRLPIPCKLVRLKDSVDVISTLLDLGVFQYCREKTVEYDKCNVVRPASRRYNPIAYPMTSVDQGPSRLLPLCTPEERDLMQFMQDIETSIQIDRISKDFEDPNEIPDDTGVDSGCLNRAQLINLPDDDEYQQQQIEQHYCTLPSPASFISSELETSTRLGSEERDYERNSVSIRPAGALMHGGLFASPVDWNQTRGFFAEFTNLSDGLTVHVFPHLEGHTHRIARMSESVQSTANQQEELVRWQASLVEIGSACLAPYRADGLYYRAIIVAIYDDTKEVGVLYVDYLNRDNVPISELRKCPLSVRAVPLRNAEVQLCGVRPNPRLRQDDIGRRMMEVLVRPFYVRIVSTNRAEPDGTVRPEVQFYTDYDCNTLAYQKMIEEKYFYSTKS</sequence>
<dbReference type="GO" id="GO:0005737">
    <property type="term" value="C:cytoplasm"/>
    <property type="evidence" value="ECO:0007669"/>
    <property type="project" value="UniProtKB-ARBA"/>
</dbReference>
<dbReference type="GO" id="GO:0008270">
    <property type="term" value="F:zinc ion binding"/>
    <property type="evidence" value="ECO:0007669"/>
    <property type="project" value="UniProtKB-KW"/>
</dbReference>
<dbReference type="EnsemblMetazoa" id="AMAM020944-RA">
    <property type="protein sequence ID" value="AMAM020944-PA"/>
    <property type="gene ID" value="AMAM020944"/>
</dbReference>
<dbReference type="Gene3D" id="2.40.50.90">
    <property type="match status" value="4"/>
</dbReference>
<dbReference type="PANTHER" id="PTHR16442">
    <property type="entry name" value="RING FINGER PROTEIN 17"/>
    <property type="match status" value="1"/>
</dbReference>
<feature type="compositionally biased region" description="Polar residues" evidence="5">
    <location>
        <begin position="340"/>
        <end position="350"/>
    </location>
</feature>
<evidence type="ECO:0000259" key="6">
    <source>
        <dbReference type="PROSITE" id="PS50089"/>
    </source>
</evidence>
<evidence type="ECO:0000256" key="3">
    <source>
        <dbReference type="ARBA" id="ARBA00022833"/>
    </source>
</evidence>
<dbReference type="Proteomes" id="UP000075901">
    <property type="component" value="Unassembled WGS sequence"/>
</dbReference>
<dbReference type="Pfam" id="PF00567">
    <property type="entry name" value="TUDOR"/>
    <property type="match status" value="5"/>
</dbReference>
<dbReference type="PROSITE" id="PS50304">
    <property type="entry name" value="TUDOR"/>
    <property type="match status" value="4"/>
</dbReference>
<feature type="domain" description="Tudor" evidence="7">
    <location>
        <begin position="1659"/>
        <end position="1719"/>
    </location>
</feature>
<evidence type="ECO:0008006" key="10">
    <source>
        <dbReference type="Google" id="ProtNLM"/>
    </source>
</evidence>
<feature type="domain" description="Tudor" evidence="7">
    <location>
        <begin position="459"/>
        <end position="527"/>
    </location>
</feature>
<organism evidence="8 9">
    <name type="scientific">Anopheles maculatus</name>
    <dbReference type="NCBI Taxonomy" id="74869"/>
    <lineage>
        <taxon>Eukaryota</taxon>
        <taxon>Metazoa</taxon>
        <taxon>Ecdysozoa</taxon>
        <taxon>Arthropoda</taxon>
        <taxon>Hexapoda</taxon>
        <taxon>Insecta</taxon>
        <taxon>Pterygota</taxon>
        <taxon>Neoptera</taxon>
        <taxon>Endopterygota</taxon>
        <taxon>Diptera</taxon>
        <taxon>Nematocera</taxon>
        <taxon>Culicoidea</taxon>
        <taxon>Culicidae</taxon>
        <taxon>Anophelinae</taxon>
        <taxon>Anopheles</taxon>
        <taxon>Anopheles maculatus group</taxon>
    </lineage>
</organism>
<protein>
    <recommendedName>
        <fullName evidence="10">RING finger protein 17</fullName>
    </recommendedName>
</protein>
<feature type="region of interest" description="Disordered" evidence="5">
    <location>
        <begin position="319"/>
        <end position="380"/>
    </location>
</feature>
<dbReference type="InterPro" id="IPR035437">
    <property type="entry name" value="SNase_OB-fold_sf"/>
</dbReference>
<feature type="domain" description="RING-type" evidence="6">
    <location>
        <begin position="24"/>
        <end position="72"/>
    </location>
</feature>
<feature type="compositionally biased region" description="Basic and acidic residues" evidence="5">
    <location>
        <begin position="351"/>
        <end position="369"/>
    </location>
</feature>
<feature type="domain" description="Tudor" evidence="7">
    <location>
        <begin position="1293"/>
        <end position="1352"/>
    </location>
</feature>
<dbReference type="CDD" id="cd20379">
    <property type="entry name" value="Tudor_dTUD-like"/>
    <property type="match status" value="1"/>
</dbReference>
<proteinExistence type="predicted"/>
<keyword evidence="9" id="KW-1185">Reference proteome</keyword>
<dbReference type="InterPro" id="IPR002999">
    <property type="entry name" value="Tudor"/>
</dbReference>
<evidence type="ECO:0000313" key="8">
    <source>
        <dbReference type="EnsemblMetazoa" id="AMAM020944-PA"/>
    </source>
</evidence>
<feature type="domain" description="Tudor" evidence="7">
    <location>
        <begin position="969"/>
        <end position="1033"/>
    </location>
</feature>
<dbReference type="InterPro" id="IPR001841">
    <property type="entry name" value="Znf_RING"/>
</dbReference>
<evidence type="ECO:0000256" key="4">
    <source>
        <dbReference type="PROSITE-ProRule" id="PRU00175"/>
    </source>
</evidence>
<keyword evidence="1" id="KW-0479">Metal-binding</keyword>